<gene>
    <name evidence="2" type="ORF">B0T17DRAFT_71507</name>
</gene>
<accession>A0AA39XLE8</accession>
<protein>
    <recommendedName>
        <fullName evidence="4">Secreted protein</fullName>
    </recommendedName>
</protein>
<reference evidence="2" key="1">
    <citation type="submission" date="2023-06" db="EMBL/GenBank/DDBJ databases">
        <title>Genome-scale phylogeny and comparative genomics of the fungal order Sordariales.</title>
        <authorList>
            <consortium name="Lawrence Berkeley National Laboratory"/>
            <person name="Hensen N."/>
            <person name="Bonometti L."/>
            <person name="Westerberg I."/>
            <person name="Brannstrom I.O."/>
            <person name="Guillou S."/>
            <person name="Cros-Aarteil S."/>
            <person name="Calhoun S."/>
            <person name="Haridas S."/>
            <person name="Kuo A."/>
            <person name="Mondo S."/>
            <person name="Pangilinan J."/>
            <person name="Riley R."/>
            <person name="LaButti K."/>
            <person name="Andreopoulos B."/>
            <person name="Lipzen A."/>
            <person name="Chen C."/>
            <person name="Yanf M."/>
            <person name="Daum C."/>
            <person name="Ng V."/>
            <person name="Clum A."/>
            <person name="Steindorff A."/>
            <person name="Ohm R."/>
            <person name="Martin F."/>
            <person name="Silar P."/>
            <person name="Natvig D."/>
            <person name="Lalanne C."/>
            <person name="Gautier V."/>
            <person name="Ament-velasquez S.L."/>
            <person name="Kruys A."/>
            <person name="Hutchinson M.I."/>
            <person name="Powell A.J."/>
            <person name="Barry K."/>
            <person name="Miller A.N."/>
            <person name="Grigoriev I.V."/>
            <person name="Debuchy R."/>
            <person name="Gladieux P."/>
            <person name="Thoren M.H."/>
            <person name="Johannesson H."/>
        </authorList>
    </citation>
    <scope>NUCLEOTIDE SEQUENCE</scope>
    <source>
        <strain evidence="2">SMH3391-2</strain>
    </source>
</reference>
<dbReference type="Proteomes" id="UP001174934">
    <property type="component" value="Unassembled WGS sequence"/>
</dbReference>
<feature type="chain" id="PRO_5041271590" description="Secreted protein" evidence="1">
    <location>
        <begin position="27"/>
        <end position="160"/>
    </location>
</feature>
<feature type="signal peptide" evidence="1">
    <location>
        <begin position="1"/>
        <end position="26"/>
    </location>
</feature>
<evidence type="ECO:0000313" key="2">
    <source>
        <dbReference type="EMBL" id="KAK0636193.1"/>
    </source>
</evidence>
<keyword evidence="1" id="KW-0732">Signal</keyword>
<keyword evidence="3" id="KW-1185">Reference proteome</keyword>
<sequence length="160" mass="18020">MYYTTTLKVVMTLTALVSLPTGQVASSSSLMVRYRRWLRRYPMSGRDWGIANLPKALGASLDRDYMIVKDELRSTIPVTEIWLRVGSGVCAHMSYNQHPSGKGRSSCHYVHSKWTKITLEVAGQCSRPVFSFPETEEVADWATPPDGFPRTEMRLSLTTS</sequence>
<evidence type="ECO:0008006" key="4">
    <source>
        <dbReference type="Google" id="ProtNLM"/>
    </source>
</evidence>
<dbReference type="EMBL" id="JAULSR010000001">
    <property type="protein sequence ID" value="KAK0636193.1"/>
    <property type="molecule type" value="Genomic_DNA"/>
</dbReference>
<dbReference type="AlphaFoldDB" id="A0AA39XLE8"/>
<evidence type="ECO:0000256" key="1">
    <source>
        <dbReference type="SAM" id="SignalP"/>
    </source>
</evidence>
<organism evidence="2 3">
    <name type="scientific">Bombardia bombarda</name>
    <dbReference type="NCBI Taxonomy" id="252184"/>
    <lineage>
        <taxon>Eukaryota</taxon>
        <taxon>Fungi</taxon>
        <taxon>Dikarya</taxon>
        <taxon>Ascomycota</taxon>
        <taxon>Pezizomycotina</taxon>
        <taxon>Sordariomycetes</taxon>
        <taxon>Sordariomycetidae</taxon>
        <taxon>Sordariales</taxon>
        <taxon>Lasiosphaeriaceae</taxon>
        <taxon>Bombardia</taxon>
    </lineage>
</organism>
<proteinExistence type="predicted"/>
<comment type="caution">
    <text evidence="2">The sequence shown here is derived from an EMBL/GenBank/DDBJ whole genome shotgun (WGS) entry which is preliminary data.</text>
</comment>
<evidence type="ECO:0000313" key="3">
    <source>
        <dbReference type="Proteomes" id="UP001174934"/>
    </source>
</evidence>
<name>A0AA39XLE8_9PEZI</name>